<dbReference type="GO" id="GO:0005525">
    <property type="term" value="F:GTP binding"/>
    <property type="evidence" value="ECO:0007669"/>
    <property type="project" value="UniProtKB-UniRule"/>
</dbReference>
<feature type="binding site" evidence="16">
    <location>
        <begin position="7"/>
        <end position="14"/>
    </location>
    <ligand>
        <name>GTP</name>
        <dbReference type="ChEBI" id="CHEBI:37565"/>
    </ligand>
</feature>
<dbReference type="SUPFAM" id="SSF52540">
    <property type="entry name" value="P-loop containing nucleoside triphosphate hydrolases"/>
    <property type="match status" value="1"/>
</dbReference>
<dbReference type="GO" id="GO:0009236">
    <property type="term" value="P:cobalamin biosynthetic process"/>
    <property type="evidence" value="ECO:0007669"/>
    <property type="project" value="UniProtKB-UniRule"/>
</dbReference>
<reference evidence="17 18" key="1">
    <citation type="submission" date="2016-03" db="EMBL/GenBank/DDBJ databases">
        <authorList>
            <person name="Ploux O."/>
        </authorList>
    </citation>
    <scope>NUCLEOTIDE SEQUENCE [LARGE SCALE GENOMIC DNA]</scope>
    <source>
        <strain evidence="17 18">R-45363</strain>
    </source>
</reference>
<dbReference type="RefSeq" id="WP_064010065.1">
    <property type="nucleotide sequence ID" value="NZ_LUUG01000105.1"/>
</dbReference>
<evidence type="ECO:0000313" key="18">
    <source>
        <dbReference type="Proteomes" id="UP000078090"/>
    </source>
</evidence>
<evidence type="ECO:0000313" key="17">
    <source>
        <dbReference type="EMBL" id="OAH99040.1"/>
    </source>
</evidence>
<protein>
    <recommendedName>
        <fullName evidence="14">Bifunctional adenosylcobalamin biosynthesis protein</fullName>
        <ecNumber evidence="14">2.7.1.156</ecNumber>
        <ecNumber evidence="14">2.7.7.62</ecNumber>
    </recommendedName>
</protein>
<evidence type="ECO:0000256" key="12">
    <source>
        <dbReference type="ARBA" id="ARBA00022840"/>
    </source>
</evidence>
<proteinExistence type="inferred from homology"/>
<keyword evidence="10 14" id="KW-0547">Nucleotide-binding</keyword>
<comment type="catalytic activity">
    <reaction evidence="1 14">
        <text>adenosylcob(III)inamide + ATP = adenosylcob(III)inamide phosphate + ADP + H(+)</text>
        <dbReference type="Rhea" id="RHEA:15769"/>
        <dbReference type="ChEBI" id="CHEBI:2480"/>
        <dbReference type="ChEBI" id="CHEBI:15378"/>
        <dbReference type="ChEBI" id="CHEBI:30616"/>
        <dbReference type="ChEBI" id="CHEBI:58502"/>
        <dbReference type="ChEBI" id="CHEBI:456216"/>
        <dbReference type="EC" id="2.7.1.156"/>
    </reaction>
</comment>
<dbReference type="EC" id="2.7.1.156" evidence="14"/>
<evidence type="ECO:0000256" key="7">
    <source>
        <dbReference type="ARBA" id="ARBA00007490"/>
    </source>
</evidence>
<dbReference type="CDD" id="cd00544">
    <property type="entry name" value="CobU"/>
    <property type="match status" value="1"/>
</dbReference>
<evidence type="ECO:0000256" key="3">
    <source>
        <dbReference type="ARBA" id="ARBA00001522"/>
    </source>
</evidence>
<evidence type="ECO:0000256" key="11">
    <source>
        <dbReference type="ARBA" id="ARBA00022777"/>
    </source>
</evidence>
<dbReference type="UniPathway" id="UPA00148">
    <property type="reaction ID" value="UER00236"/>
</dbReference>
<keyword evidence="9 14" id="KW-0808">Transferase</keyword>
<dbReference type="AlphaFoldDB" id="A0A177M078"/>
<dbReference type="InterPro" id="IPR027417">
    <property type="entry name" value="P-loop_NTPase"/>
</dbReference>
<keyword evidence="13 14" id="KW-0342">GTP-binding</keyword>
<organism evidence="17 18">
    <name type="scientific">Methylomonas methanica</name>
    <dbReference type="NCBI Taxonomy" id="421"/>
    <lineage>
        <taxon>Bacteria</taxon>
        <taxon>Pseudomonadati</taxon>
        <taxon>Pseudomonadota</taxon>
        <taxon>Gammaproteobacteria</taxon>
        <taxon>Methylococcales</taxon>
        <taxon>Methylococcaceae</taxon>
        <taxon>Methylomonas</taxon>
    </lineage>
</organism>
<dbReference type="OrthoDB" id="9788370at2"/>
<evidence type="ECO:0000256" key="13">
    <source>
        <dbReference type="ARBA" id="ARBA00023134"/>
    </source>
</evidence>
<comment type="function">
    <text evidence="4 14">Catalyzes ATP-dependent phosphorylation of adenosylcobinamide and addition of GMP to adenosylcobinamide phosphate.</text>
</comment>
<keyword evidence="11 14" id="KW-0418">Kinase</keyword>
<dbReference type="InterPro" id="IPR003203">
    <property type="entry name" value="CobU/CobP"/>
</dbReference>
<comment type="pathway">
    <text evidence="6 14">Cofactor biosynthesis; adenosylcobalamin biosynthesis; adenosylcobalamin from cob(II)yrinate a,c-diamide: step 5/7.</text>
</comment>
<feature type="binding site" evidence="16">
    <location>
        <begin position="32"/>
        <end position="34"/>
    </location>
    <ligand>
        <name>GTP</name>
        <dbReference type="ChEBI" id="CHEBI:37565"/>
    </ligand>
</feature>
<comment type="catalytic activity">
    <reaction evidence="2 14">
        <text>adenosylcob(III)inamide phosphate + GTP + H(+) = adenosylcob(III)inamide-GDP + diphosphate</text>
        <dbReference type="Rhea" id="RHEA:22712"/>
        <dbReference type="ChEBI" id="CHEBI:15378"/>
        <dbReference type="ChEBI" id="CHEBI:33019"/>
        <dbReference type="ChEBI" id="CHEBI:37565"/>
        <dbReference type="ChEBI" id="CHEBI:58502"/>
        <dbReference type="ChEBI" id="CHEBI:60487"/>
        <dbReference type="EC" id="2.7.7.62"/>
    </reaction>
</comment>
<evidence type="ECO:0000256" key="15">
    <source>
        <dbReference type="PIRSR" id="PIRSR006135-1"/>
    </source>
</evidence>
<evidence type="ECO:0000256" key="4">
    <source>
        <dbReference type="ARBA" id="ARBA00003889"/>
    </source>
</evidence>
<accession>A0A177M078</accession>
<evidence type="ECO:0000256" key="16">
    <source>
        <dbReference type="PIRSR" id="PIRSR006135-2"/>
    </source>
</evidence>
<dbReference type="GO" id="GO:0008820">
    <property type="term" value="F:cobinamide phosphate guanylyltransferase activity"/>
    <property type="evidence" value="ECO:0007669"/>
    <property type="project" value="UniProtKB-UniRule"/>
</dbReference>
<dbReference type="NCBIfam" id="NF004469">
    <property type="entry name" value="PRK05800.1"/>
    <property type="match status" value="1"/>
</dbReference>
<feature type="binding site" evidence="16">
    <location>
        <position position="60"/>
    </location>
    <ligand>
        <name>GTP</name>
        <dbReference type="ChEBI" id="CHEBI:37565"/>
    </ligand>
</feature>
<comment type="caution">
    <text evidence="17">The sequence shown here is derived from an EMBL/GenBank/DDBJ whole genome shotgun (WGS) entry which is preliminary data.</text>
</comment>
<dbReference type="PANTHER" id="PTHR34848">
    <property type="match status" value="1"/>
</dbReference>
<gene>
    <name evidence="17" type="ORF">A1332_03880</name>
</gene>
<sequence length="175" mass="19265">MIELVLGGARSGKSRYAEQQALASGLPVVYIATAEAGDDEMHSRIQHHQQRRPQHWLTVEEPMALADVISEYAGKQHCLLVDCLTLWLCNVLFDKQGNLQEHRYRQQADALCAVLATGGQHVIMVSNEVGLGVVAADAMTRRFVDEAGFLHQRLAQISDKVVLVSAGLPQILKNV</sequence>
<feature type="binding site" evidence="16">
    <location>
        <position position="82"/>
    </location>
    <ligand>
        <name>GTP</name>
        <dbReference type="ChEBI" id="CHEBI:37565"/>
    </ligand>
</feature>
<feature type="active site" description="GMP-histidine intermediate" evidence="15">
    <location>
        <position position="48"/>
    </location>
</feature>
<evidence type="ECO:0000256" key="8">
    <source>
        <dbReference type="ARBA" id="ARBA00022573"/>
    </source>
</evidence>
<dbReference type="PIRSF" id="PIRSF006135">
    <property type="entry name" value="CobU"/>
    <property type="match status" value="1"/>
</dbReference>
<name>A0A177M078_METMH</name>
<comment type="similarity">
    <text evidence="7 14">Belongs to the CobU/CobP family.</text>
</comment>
<dbReference type="GO" id="GO:0005524">
    <property type="term" value="F:ATP binding"/>
    <property type="evidence" value="ECO:0007669"/>
    <property type="project" value="UniProtKB-UniRule"/>
</dbReference>
<dbReference type="EC" id="2.7.7.62" evidence="14"/>
<dbReference type="GO" id="GO:0043752">
    <property type="term" value="F:adenosylcobinamide kinase activity"/>
    <property type="evidence" value="ECO:0007669"/>
    <property type="project" value="UniProtKB-EC"/>
</dbReference>
<evidence type="ECO:0000256" key="1">
    <source>
        <dbReference type="ARBA" id="ARBA00000312"/>
    </source>
</evidence>
<dbReference type="Pfam" id="PF02283">
    <property type="entry name" value="CobU"/>
    <property type="match status" value="1"/>
</dbReference>
<keyword evidence="8 14" id="KW-0169">Cobalamin biosynthesis</keyword>
<evidence type="ECO:0000256" key="5">
    <source>
        <dbReference type="ARBA" id="ARBA00004692"/>
    </source>
</evidence>
<dbReference type="PANTHER" id="PTHR34848:SF1">
    <property type="entry name" value="BIFUNCTIONAL ADENOSYLCOBALAMIN BIOSYNTHESIS PROTEIN COBU"/>
    <property type="match status" value="1"/>
</dbReference>
<comment type="catalytic activity">
    <reaction evidence="3">
        <text>adenosylcob(III)inamide + GTP = adenosylcob(III)inamide phosphate + GDP + H(+)</text>
        <dbReference type="Rhea" id="RHEA:15765"/>
        <dbReference type="ChEBI" id="CHEBI:2480"/>
        <dbReference type="ChEBI" id="CHEBI:15378"/>
        <dbReference type="ChEBI" id="CHEBI:37565"/>
        <dbReference type="ChEBI" id="CHEBI:58189"/>
        <dbReference type="ChEBI" id="CHEBI:58502"/>
        <dbReference type="EC" id="2.7.1.156"/>
    </reaction>
</comment>
<keyword evidence="12 14" id="KW-0067">ATP-binding</keyword>
<dbReference type="Gene3D" id="3.40.50.300">
    <property type="entry name" value="P-loop containing nucleotide triphosphate hydrolases"/>
    <property type="match status" value="1"/>
</dbReference>
<comment type="pathway">
    <text evidence="5 14">Cofactor biosynthesis; adenosylcobalamin biosynthesis; adenosylcobalamin from cob(II)yrinate a,c-diamide: step 6/7.</text>
</comment>
<evidence type="ECO:0000256" key="6">
    <source>
        <dbReference type="ARBA" id="ARBA00005159"/>
    </source>
</evidence>
<dbReference type="Proteomes" id="UP000078090">
    <property type="component" value="Unassembled WGS sequence"/>
</dbReference>
<evidence type="ECO:0000256" key="2">
    <source>
        <dbReference type="ARBA" id="ARBA00000711"/>
    </source>
</evidence>
<evidence type="ECO:0000256" key="14">
    <source>
        <dbReference type="PIRNR" id="PIRNR006135"/>
    </source>
</evidence>
<evidence type="ECO:0000256" key="9">
    <source>
        <dbReference type="ARBA" id="ARBA00022679"/>
    </source>
</evidence>
<evidence type="ECO:0000256" key="10">
    <source>
        <dbReference type="ARBA" id="ARBA00022741"/>
    </source>
</evidence>
<dbReference type="EMBL" id="LUUG01000105">
    <property type="protein sequence ID" value="OAH99040.1"/>
    <property type="molecule type" value="Genomic_DNA"/>
</dbReference>